<gene>
    <name evidence="2" type="ORF">C0Z10_11875</name>
</gene>
<dbReference type="AlphaFoldDB" id="A0A3Q9UM99"/>
<dbReference type="EMBL" id="CP025570">
    <property type="protein sequence ID" value="AZZ40329.1"/>
    <property type="molecule type" value="Genomic_DNA"/>
</dbReference>
<dbReference type="RefSeq" id="WP_097799522.1">
    <property type="nucleotide sequence ID" value="NZ_CP025570.1"/>
</dbReference>
<proteinExistence type="predicted"/>
<dbReference type="KEGG" id="aji:C0Z10_11875"/>
<evidence type="ECO:0000256" key="1">
    <source>
        <dbReference type="SAM" id="MobiDB-lite"/>
    </source>
</evidence>
<name>A0A3Q9UM99_9ACTN</name>
<feature type="region of interest" description="Disordered" evidence="1">
    <location>
        <begin position="30"/>
        <end position="81"/>
    </location>
</feature>
<protein>
    <submittedName>
        <fullName evidence="2">Uncharacterized protein</fullName>
    </submittedName>
</protein>
<dbReference type="Proteomes" id="UP000285875">
    <property type="component" value="Chromosome"/>
</dbReference>
<feature type="compositionally biased region" description="Basic and acidic residues" evidence="1">
    <location>
        <begin position="30"/>
        <end position="46"/>
    </location>
</feature>
<evidence type="ECO:0000313" key="3">
    <source>
        <dbReference type="Proteomes" id="UP000285875"/>
    </source>
</evidence>
<evidence type="ECO:0000313" key="2">
    <source>
        <dbReference type="EMBL" id="AZZ40329.1"/>
    </source>
</evidence>
<feature type="compositionally biased region" description="Basic residues" evidence="1">
    <location>
        <begin position="47"/>
        <end position="56"/>
    </location>
</feature>
<reference evidence="3" key="1">
    <citation type="submission" date="2017-12" db="EMBL/GenBank/DDBJ databases">
        <title>Whole genome sequencing of Acidipropionibacterium jensenii strains JS279 and JS280.</title>
        <authorList>
            <person name="Deptula P."/>
            <person name="Laine P."/>
            <person name="Smolander O.-P."/>
            <person name="Paulin L."/>
            <person name="Auvinen P."/>
            <person name="Varmanen P."/>
        </authorList>
    </citation>
    <scope>NUCLEOTIDE SEQUENCE [LARGE SCALE GENOMIC DNA]</scope>
    <source>
        <strain evidence="3">JS280</strain>
    </source>
</reference>
<organism evidence="2 3">
    <name type="scientific">Acidipropionibacterium jensenii</name>
    <dbReference type="NCBI Taxonomy" id="1749"/>
    <lineage>
        <taxon>Bacteria</taxon>
        <taxon>Bacillati</taxon>
        <taxon>Actinomycetota</taxon>
        <taxon>Actinomycetes</taxon>
        <taxon>Propionibacteriales</taxon>
        <taxon>Propionibacteriaceae</taxon>
        <taxon>Acidipropionibacterium</taxon>
    </lineage>
</organism>
<sequence length="81" mass="8720">MNRTTIIIAGLVAAGALIVLSSRCRRHSHDAAGDLKHQLRDLEHDSRRRGRGRRNSPRSDGHATPAGGHGRPGTAPSYFTA</sequence>
<accession>A0A3Q9UM99</accession>